<dbReference type="InterPro" id="IPR036291">
    <property type="entry name" value="NAD(P)-bd_dom_sf"/>
</dbReference>
<dbReference type="GO" id="GO:0016491">
    <property type="term" value="F:oxidoreductase activity"/>
    <property type="evidence" value="ECO:0007669"/>
    <property type="project" value="UniProtKB-KW"/>
</dbReference>
<sequence length="380" mass="40813">MAAMSRTPGNQALWLSNFSSPLELVNLPIPEATAGSVVVEVLNTTIFPYADDIHKGHLPVFNLTLPLVPHPSHIGRIHAVGSDAVTLKPGHLIYFSAFITARDDESVFMIQGHHGGEDPRAKKLMQGEWRDGALQQYQKIPLENAFLLDSHRLCGELGYNPADLHEISFYAMGVGAICEAARLQPGETILIGPATGTFGGIASEVALAVGANVIAIGRSRVGLARLQQQLGKHERFRFVVMTGDLEADSAAIIATTPGKRGVDVYNDWTSSALEGSPFFASSIRAMRNRGRVVLSGAPAGTIAVPYAFVMHHSIMIIGKLGVERSGIKLTISMIESGLIKLGHRGGAGHALYSLSEHQEAFEAAKQGGFKNYHDIVPCPW</sequence>
<keyword evidence="4" id="KW-1185">Reference proteome</keyword>
<evidence type="ECO:0000313" key="3">
    <source>
        <dbReference type="EMBL" id="KAF2008790.1"/>
    </source>
</evidence>
<evidence type="ECO:0000256" key="1">
    <source>
        <dbReference type="ARBA" id="ARBA00023002"/>
    </source>
</evidence>
<dbReference type="InterPro" id="IPR013149">
    <property type="entry name" value="ADH-like_C"/>
</dbReference>
<dbReference type="Gene3D" id="3.40.50.720">
    <property type="entry name" value="NAD(P)-binding Rossmann-like Domain"/>
    <property type="match status" value="1"/>
</dbReference>
<dbReference type="AlphaFoldDB" id="A0A6A5X792"/>
<evidence type="ECO:0000313" key="4">
    <source>
        <dbReference type="Proteomes" id="UP000799778"/>
    </source>
</evidence>
<dbReference type="EMBL" id="ML978081">
    <property type="protein sequence ID" value="KAF2008790.1"/>
    <property type="molecule type" value="Genomic_DNA"/>
</dbReference>
<dbReference type="PANTHER" id="PTHR43401:SF2">
    <property type="entry name" value="L-THREONINE 3-DEHYDROGENASE"/>
    <property type="match status" value="1"/>
</dbReference>
<organism evidence="3 4">
    <name type="scientific">Aaosphaeria arxii CBS 175.79</name>
    <dbReference type="NCBI Taxonomy" id="1450172"/>
    <lineage>
        <taxon>Eukaryota</taxon>
        <taxon>Fungi</taxon>
        <taxon>Dikarya</taxon>
        <taxon>Ascomycota</taxon>
        <taxon>Pezizomycotina</taxon>
        <taxon>Dothideomycetes</taxon>
        <taxon>Pleosporomycetidae</taxon>
        <taxon>Pleosporales</taxon>
        <taxon>Pleosporales incertae sedis</taxon>
        <taxon>Aaosphaeria</taxon>
    </lineage>
</organism>
<dbReference type="SUPFAM" id="SSF50129">
    <property type="entry name" value="GroES-like"/>
    <property type="match status" value="1"/>
</dbReference>
<dbReference type="OrthoDB" id="5407715at2759"/>
<name>A0A6A5X792_9PLEO</name>
<evidence type="ECO:0000259" key="2">
    <source>
        <dbReference type="Pfam" id="PF00107"/>
    </source>
</evidence>
<protein>
    <submittedName>
        <fullName evidence="3">NAD(P)-binding protein</fullName>
    </submittedName>
</protein>
<dbReference type="InterPro" id="IPR011032">
    <property type="entry name" value="GroES-like_sf"/>
</dbReference>
<feature type="domain" description="Alcohol dehydrogenase-like C-terminal" evidence="2">
    <location>
        <begin position="199"/>
        <end position="329"/>
    </location>
</feature>
<reference evidence="3" key="1">
    <citation type="journal article" date="2020" name="Stud. Mycol.">
        <title>101 Dothideomycetes genomes: a test case for predicting lifestyles and emergence of pathogens.</title>
        <authorList>
            <person name="Haridas S."/>
            <person name="Albert R."/>
            <person name="Binder M."/>
            <person name="Bloem J."/>
            <person name="Labutti K."/>
            <person name="Salamov A."/>
            <person name="Andreopoulos B."/>
            <person name="Baker S."/>
            <person name="Barry K."/>
            <person name="Bills G."/>
            <person name="Bluhm B."/>
            <person name="Cannon C."/>
            <person name="Castanera R."/>
            <person name="Culley D."/>
            <person name="Daum C."/>
            <person name="Ezra D."/>
            <person name="Gonzalez J."/>
            <person name="Henrissat B."/>
            <person name="Kuo A."/>
            <person name="Liang C."/>
            <person name="Lipzen A."/>
            <person name="Lutzoni F."/>
            <person name="Magnuson J."/>
            <person name="Mondo S."/>
            <person name="Nolan M."/>
            <person name="Ohm R."/>
            <person name="Pangilinan J."/>
            <person name="Park H.-J."/>
            <person name="Ramirez L."/>
            <person name="Alfaro M."/>
            <person name="Sun H."/>
            <person name="Tritt A."/>
            <person name="Yoshinaga Y."/>
            <person name="Zwiers L.-H."/>
            <person name="Turgeon B."/>
            <person name="Goodwin S."/>
            <person name="Spatafora J."/>
            <person name="Crous P."/>
            <person name="Grigoriev I."/>
        </authorList>
    </citation>
    <scope>NUCLEOTIDE SEQUENCE</scope>
    <source>
        <strain evidence="3">CBS 175.79</strain>
    </source>
</reference>
<dbReference type="InterPro" id="IPR050129">
    <property type="entry name" value="Zn_alcohol_dh"/>
</dbReference>
<dbReference type="PANTHER" id="PTHR43401">
    <property type="entry name" value="L-THREONINE 3-DEHYDROGENASE"/>
    <property type="match status" value="1"/>
</dbReference>
<dbReference type="GeneID" id="54290262"/>
<dbReference type="RefSeq" id="XP_033377129.1">
    <property type="nucleotide sequence ID" value="XM_033532865.1"/>
</dbReference>
<accession>A0A6A5X792</accession>
<dbReference type="Proteomes" id="UP000799778">
    <property type="component" value="Unassembled WGS sequence"/>
</dbReference>
<dbReference type="SUPFAM" id="SSF51735">
    <property type="entry name" value="NAD(P)-binding Rossmann-fold domains"/>
    <property type="match status" value="1"/>
</dbReference>
<gene>
    <name evidence="3" type="ORF">BU24DRAFT_474752</name>
</gene>
<proteinExistence type="predicted"/>
<keyword evidence="1" id="KW-0560">Oxidoreductase</keyword>
<dbReference type="Pfam" id="PF00107">
    <property type="entry name" value="ADH_zinc_N"/>
    <property type="match status" value="1"/>
</dbReference>
<dbReference type="Gene3D" id="3.90.180.10">
    <property type="entry name" value="Medium-chain alcohol dehydrogenases, catalytic domain"/>
    <property type="match status" value="1"/>
</dbReference>